<protein>
    <submittedName>
        <fullName evidence="3">Uncharacterized protein</fullName>
    </submittedName>
</protein>
<dbReference type="RefSeq" id="WP_030061256.1">
    <property type="nucleotide sequence ID" value="NZ_AP014956.1"/>
</dbReference>
<evidence type="ECO:0000313" key="2">
    <source>
        <dbReference type="EMBL" id="NMK98727.1"/>
    </source>
</evidence>
<gene>
    <name evidence="3" type="ORF">EQ811_09070</name>
    <name evidence="2" type="ORF">HHM13_11725</name>
    <name evidence="1" type="ORF">HHM24_11805</name>
</gene>
<reference evidence="5 6" key="2">
    <citation type="submission" date="2020-04" db="EMBL/GenBank/DDBJ databases">
        <title>The Epidemiology and Molecular Characteristics of Linezolid-Resistant Staphylococcus capitis in Huashan Hospital, Shanghai.</title>
        <authorList>
            <person name="Ding L."/>
            <person name="Li P."/>
            <person name="Yang Y."/>
            <person name="Lin D."/>
            <person name="Xu X."/>
        </authorList>
    </citation>
    <scope>NUCLEOTIDE SEQUENCE [LARGE SCALE GENOMIC DNA]</scope>
    <source>
        <strain evidence="2 6">12-86</strain>
        <strain evidence="1 5">17-84</strain>
    </source>
</reference>
<sequence>MKRTFLLTYTTISGKTYTEFKTFENGPDYDTCVRRIIDEFDELPYLYIKKDIVRYINVNHIESLDIEEVSEGQNIVYGLDDE</sequence>
<dbReference type="EMBL" id="JABBMI010000091">
    <property type="protein sequence ID" value="NMK55398.1"/>
    <property type="molecule type" value="Genomic_DNA"/>
</dbReference>
<comment type="caution">
    <text evidence="3">The sequence shown here is derived from an EMBL/GenBank/DDBJ whole genome shotgun (WGS) entry which is preliminary data.</text>
</comment>
<evidence type="ECO:0000313" key="1">
    <source>
        <dbReference type="EMBL" id="NMK55398.1"/>
    </source>
</evidence>
<dbReference type="Proteomes" id="UP000291949">
    <property type="component" value="Unassembled WGS sequence"/>
</dbReference>
<evidence type="ECO:0000313" key="4">
    <source>
        <dbReference type="Proteomes" id="UP000291949"/>
    </source>
</evidence>
<dbReference type="Proteomes" id="UP000538955">
    <property type="component" value="Unassembled WGS sequence"/>
</dbReference>
<evidence type="ECO:0000313" key="3">
    <source>
        <dbReference type="EMBL" id="TBW75989.1"/>
    </source>
</evidence>
<dbReference type="AlphaFoldDB" id="A0A7X9WHX3"/>
<keyword evidence="5" id="KW-1185">Reference proteome</keyword>
<dbReference type="EMBL" id="JABBLX010000055">
    <property type="protein sequence ID" value="NMK98727.1"/>
    <property type="molecule type" value="Genomic_DNA"/>
</dbReference>
<reference evidence="3 4" key="1">
    <citation type="journal article" date="2019" name="Sci. Transl. Med.">
        <title>Quorum sensing between bacterial species on the skin protects against epidermal injury in atopic dermatitis.</title>
        <authorList>
            <person name="Williams M.R."/>
        </authorList>
    </citation>
    <scope>NUCLEOTIDE SEQUENCE [LARGE SCALE GENOMIC DNA]</scope>
    <source>
        <strain evidence="3 4">H8</strain>
    </source>
</reference>
<dbReference type="Proteomes" id="UP000550736">
    <property type="component" value="Unassembled WGS sequence"/>
</dbReference>
<evidence type="ECO:0000313" key="5">
    <source>
        <dbReference type="Proteomes" id="UP000538955"/>
    </source>
</evidence>
<accession>A0A7X9WHX3</accession>
<dbReference type="EMBL" id="SCHC01000003">
    <property type="protein sequence ID" value="TBW75989.1"/>
    <property type="molecule type" value="Genomic_DNA"/>
</dbReference>
<evidence type="ECO:0000313" key="6">
    <source>
        <dbReference type="Proteomes" id="UP000550736"/>
    </source>
</evidence>
<name>A0A7X9WHX3_STACP</name>
<organism evidence="3 4">
    <name type="scientific">Staphylococcus capitis</name>
    <dbReference type="NCBI Taxonomy" id="29388"/>
    <lineage>
        <taxon>Bacteria</taxon>
        <taxon>Bacillati</taxon>
        <taxon>Bacillota</taxon>
        <taxon>Bacilli</taxon>
        <taxon>Bacillales</taxon>
        <taxon>Staphylococcaceae</taxon>
        <taxon>Staphylococcus</taxon>
    </lineage>
</organism>
<proteinExistence type="predicted"/>